<name>A0A5C4VBU1_9ACTN</name>
<dbReference type="PANTHER" id="PTHR43429">
    <property type="entry name" value="PYRIDINE NUCLEOTIDE-DISULFIDE OXIDOREDUCTASE DOMAIN-CONTAINING"/>
    <property type="match status" value="1"/>
</dbReference>
<evidence type="ECO:0000256" key="3">
    <source>
        <dbReference type="ARBA" id="ARBA00022827"/>
    </source>
</evidence>
<keyword evidence="7" id="KW-1185">Reference proteome</keyword>
<organism evidence="6 7">
    <name type="scientific">Streptomyces sedi</name>
    <dbReference type="NCBI Taxonomy" id="555059"/>
    <lineage>
        <taxon>Bacteria</taxon>
        <taxon>Bacillati</taxon>
        <taxon>Actinomycetota</taxon>
        <taxon>Actinomycetes</taxon>
        <taxon>Kitasatosporales</taxon>
        <taxon>Streptomycetaceae</taxon>
        <taxon>Streptomyces</taxon>
    </lineage>
</organism>
<dbReference type="GO" id="GO:0016491">
    <property type="term" value="F:oxidoreductase activity"/>
    <property type="evidence" value="ECO:0007669"/>
    <property type="project" value="InterPro"/>
</dbReference>
<sequence length="422" mass="42972">MRKRPRVVIVGGGMAGARLARALGTAPDGPPVTVLAEERRPAYNRVLLTEVVAGRYPAETIALPATGKAVDWRAGATARELDRERRLVRCADGTELPYEKLVLATGATPEPAPPADGSADGSTDDATPHGAHTLRTLDDALAVAEAARPGVRAVVVGGGPLGVTAAGALAARGCAVLLAERADRLMPGRLDADAATLLRSRLTDAGVEVRTGLPVRALRTRPEGGGRRGRAVAAVVGADGAERPADLVVAAGGVRPRTALARAAGLALGAGGGVAVDDRLRTSDPDVYALGDCAEHAGRLYGLAVPAQEQADVLADVLTGGPARYAGTRSLTRLCLTSPDGDAFDLAAFGAPEAAPGDDVVRLADATRGAYRKVVVRGDRLRGGVLVGDLGGVGTLARAWEGDEPLPDDAPLLHLLTDDGGL</sequence>
<dbReference type="PRINTS" id="PR00368">
    <property type="entry name" value="FADPNR"/>
</dbReference>
<dbReference type="PRINTS" id="PR00411">
    <property type="entry name" value="PNDRDTASEI"/>
</dbReference>
<dbReference type="Pfam" id="PF07992">
    <property type="entry name" value="Pyr_redox_2"/>
    <property type="match status" value="1"/>
</dbReference>
<keyword evidence="2" id="KW-0285">Flavoprotein</keyword>
<evidence type="ECO:0000313" key="7">
    <source>
        <dbReference type="Proteomes" id="UP000311713"/>
    </source>
</evidence>
<evidence type="ECO:0000256" key="1">
    <source>
        <dbReference type="ARBA" id="ARBA00001974"/>
    </source>
</evidence>
<dbReference type="Gene3D" id="3.50.50.60">
    <property type="entry name" value="FAD/NAD(P)-binding domain"/>
    <property type="match status" value="2"/>
</dbReference>
<comment type="cofactor">
    <cofactor evidence="1">
        <name>FAD</name>
        <dbReference type="ChEBI" id="CHEBI:57692"/>
    </cofactor>
</comment>
<gene>
    <name evidence="6" type="ORF">FH715_03060</name>
</gene>
<dbReference type="InterPro" id="IPR023753">
    <property type="entry name" value="FAD/NAD-binding_dom"/>
</dbReference>
<evidence type="ECO:0000256" key="4">
    <source>
        <dbReference type="SAM" id="MobiDB-lite"/>
    </source>
</evidence>
<dbReference type="SUPFAM" id="SSF51905">
    <property type="entry name" value="FAD/NAD(P)-binding domain"/>
    <property type="match status" value="1"/>
</dbReference>
<comment type="caution">
    <text evidence="6">The sequence shown here is derived from an EMBL/GenBank/DDBJ whole genome shotgun (WGS) entry which is preliminary data.</text>
</comment>
<keyword evidence="3" id="KW-0274">FAD</keyword>
<evidence type="ECO:0000313" key="6">
    <source>
        <dbReference type="EMBL" id="TNM33358.1"/>
    </source>
</evidence>
<dbReference type="AlphaFoldDB" id="A0A5C4VBU1"/>
<feature type="region of interest" description="Disordered" evidence="4">
    <location>
        <begin position="105"/>
        <end position="131"/>
    </location>
</feature>
<evidence type="ECO:0000259" key="5">
    <source>
        <dbReference type="Pfam" id="PF07992"/>
    </source>
</evidence>
<accession>A0A5C4VBU1</accession>
<dbReference type="EMBL" id="VDGT01000002">
    <property type="protein sequence ID" value="TNM33358.1"/>
    <property type="molecule type" value="Genomic_DNA"/>
</dbReference>
<dbReference type="PANTHER" id="PTHR43429:SF3">
    <property type="entry name" value="NITRITE REDUCTASE [NAD(P)H]"/>
    <property type="match status" value="1"/>
</dbReference>
<dbReference type="RefSeq" id="WP_139640456.1">
    <property type="nucleotide sequence ID" value="NZ_VDGT01000002.1"/>
</dbReference>
<feature type="domain" description="FAD/NAD(P)-binding" evidence="5">
    <location>
        <begin position="6"/>
        <end position="311"/>
    </location>
</feature>
<feature type="compositionally biased region" description="Low complexity" evidence="4">
    <location>
        <begin position="105"/>
        <end position="125"/>
    </location>
</feature>
<evidence type="ECO:0000256" key="2">
    <source>
        <dbReference type="ARBA" id="ARBA00022630"/>
    </source>
</evidence>
<dbReference type="OrthoDB" id="9768666at2"/>
<dbReference type="Proteomes" id="UP000311713">
    <property type="component" value="Unassembled WGS sequence"/>
</dbReference>
<dbReference type="InterPro" id="IPR050260">
    <property type="entry name" value="FAD-bd_OxRdtase"/>
</dbReference>
<reference evidence="6 7" key="1">
    <citation type="submission" date="2019-06" db="EMBL/GenBank/DDBJ databases">
        <title>Draft genome of Streptomyces sedi sp. JCM16909.</title>
        <authorList>
            <person name="Klykleung N."/>
            <person name="Tanasupawat S."/>
            <person name="Kudo T."/>
            <person name="Yuki M."/>
            <person name="Ohkuma M."/>
        </authorList>
    </citation>
    <scope>NUCLEOTIDE SEQUENCE [LARGE SCALE GENOMIC DNA]</scope>
    <source>
        <strain evidence="6 7">JCM 16909</strain>
    </source>
</reference>
<proteinExistence type="predicted"/>
<dbReference type="InterPro" id="IPR036188">
    <property type="entry name" value="FAD/NAD-bd_sf"/>
</dbReference>
<protein>
    <submittedName>
        <fullName evidence="6">NAD(P)/FAD-dependent oxidoreductase</fullName>
    </submittedName>
</protein>